<reference evidence="2 3" key="1">
    <citation type="submission" date="2023-03" db="EMBL/GenBank/DDBJ databases">
        <title>Muricauda XX sp. nov. and Muricauda XXX sp. nov., two novel species isolated from Okinawa Trough.</title>
        <authorList>
            <person name="Cao W."/>
            <person name="Deng X."/>
        </authorList>
    </citation>
    <scope>NUCLEOTIDE SEQUENCE [LARGE SCALE GENOMIC DNA]</scope>
    <source>
        <strain evidence="2 3">334s03</strain>
    </source>
</reference>
<protein>
    <submittedName>
        <fullName evidence="2">DinB family protein</fullName>
    </submittedName>
</protein>
<dbReference type="EMBL" id="JARFVB010000023">
    <property type="protein sequence ID" value="MDF0718248.1"/>
    <property type="molecule type" value="Genomic_DNA"/>
</dbReference>
<evidence type="ECO:0000313" key="2">
    <source>
        <dbReference type="EMBL" id="MDF0718248.1"/>
    </source>
</evidence>
<dbReference type="RefSeq" id="WP_275617309.1">
    <property type="nucleotide sequence ID" value="NZ_JARFVB010000023.1"/>
</dbReference>
<evidence type="ECO:0000313" key="3">
    <source>
        <dbReference type="Proteomes" id="UP001221366"/>
    </source>
</evidence>
<sequence>MNRRLLLSLIGLGPLALISSKIPNPDNALILNMIKRWRQSKAYTLAVLEAMPAEQLEYAPSDVQMSFAQHLMHLGLVNNFYFGILTDVKTYATVQDLLQADFLIPRPDPINLFQPDSLQERDSLHNQELVQKYVSETFDYVLSCLETMNDSMLTQGKEKEKPGFLAAHGNLDLILRGDSHTAHHRGQAVGYLRLNGIRPPGYTKYHEF</sequence>
<proteinExistence type="predicted"/>
<organism evidence="2 3">
    <name type="scientific">Flagellimonas yonaguniensis</name>
    <dbReference type="NCBI Taxonomy" id="3031325"/>
    <lineage>
        <taxon>Bacteria</taxon>
        <taxon>Pseudomonadati</taxon>
        <taxon>Bacteroidota</taxon>
        <taxon>Flavobacteriia</taxon>
        <taxon>Flavobacteriales</taxon>
        <taxon>Flavobacteriaceae</taxon>
        <taxon>Flagellimonas</taxon>
    </lineage>
</organism>
<keyword evidence="3" id="KW-1185">Reference proteome</keyword>
<dbReference type="Gene3D" id="1.20.120.450">
    <property type="entry name" value="dinb family like domain"/>
    <property type="match status" value="1"/>
</dbReference>
<dbReference type="InterPro" id="IPR034660">
    <property type="entry name" value="DinB/YfiT-like"/>
</dbReference>
<dbReference type="Pfam" id="PF12867">
    <property type="entry name" value="DinB_2"/>
    <property type="match status" value="1"/>
</dbReference>
<feature type="domain" description="DinB-like" evidence="1">
    <location>
        <begin position="37"/>
        <end position="188"/>
    </location>
</feature>
<gene>
    <name evidence="2" type="ORF">PY092_18950</name>
</gene>
<evidence type="ECO:0000259" key="1">
    <source>
        <dbReference type="Pfam" id="PF12867"/>
    </source>
</evidence>
<dbReference type="SUPFAM" id="SSF109854">
    <property type="entry name" value="DinB/YfiT-like putative metalloenzymes"/>
    <property type="match status" value="1"/>
</dbReference>
<name>A0ABT5Y470_9FLAO</name>
<comment type="caution">
    <text evidence="2">The sequence shown here is derived from an EMBL/GenBank/DDBJ whole genome shotgun (WGS) entry which is preliminary data.</text>
</comment>
<dbReference type="Proteomes" id="UP001221366">
    <property type="component" value="Unassembled WGS sequence"/>
</dbReference>
<dbReference type="InterPro" id="IPR024775">
    <property type="entry name" value="DinB-like"/>
</dbReference>
<accession>A0ABT5Y470</accession>